<feature type="compositionally biased region" description="Pro residues" evidence="8">
    <location>
        <begin position="110"/>
        <end position="125"/>
    </location>
</feature>
<dbReference type="InterPro" id="IPR000690">
    <property type="entry name" value="Matrin/U1-C_Znf_C2H2"/>
</dbReference>
<evidence type="ECO:0000256" key="8">
    <source>
        <dbReference type="SAM" id="MobiDB-lite"/>
    </source>
</evidence>
<sequence>MPKYYCDYCKSYLTHDTMSVRKSHLIGKNHVKYYCNYYEQKAKESGIWDPNELIYEINLTYLNHKAPGSLNPNYKYKNINAISEDDSHIHVVESSTTSKNERDEEEEFNLPPPPHLAGFPLPPPSVLNNTREYQKAILKHK</sequence>
<keyword evidence="6" id="KW-0539">Nucleus</keyword>
<dbReference type="GO" id="GO:0030627">
    <property type="term" value="F:pre-mRNA 5'-splice site binding"/>
    <property type="evidence" value="ECO:0007669"/>
    <property type="project" value="InterPro"/>
</dbReference>
<comment type="subcellular location">
    <subcellularLocation>
        <location evidence="1">Nucleus</location>
    </subcellularLocation>
</comment>
<dbReference type="AlphaFoldDB" id="A0A8J5QHM9"/>
<evidence type="ECO:0000256" key="5">
    <source>
        <dbReference type="ARBA" id="ARBA00022884"/>
    </source>
</evidence>
<evidence type="ECO:0000256" key="4">
    <source>
        <dbReference type="ARBA" id="ARBA00022833"/>
    </source>
</evidence>
<dbReference type="Proteomes" id="UP000694255">
    <property type="component" value="Unassembled WGS sequence"/>
</dbReference>
<evidence type="ECO:0000256" key="7">
    <source>
        <dbReference type="ARBA" id="ARBA00023274"/>
    </source>
</evidence>
<accession>A0A8J5QHM9</accession>
<keyword evidence="7" id="KW-0687">Ribonucleoprotein</keyword>
<evidence type="ECO:0000256" key="6">
    <source>
        <dbReference type="ARBA" id="ARBA00023242"/>
    </source>
</evidence>
<evidence type="ECO:0000256" key="1">
    <source>
        <dbReference type="ARBA" id="ARBA00004123"/>
    </source>
</evidence>
<dbReference type="InterPro" id="IPR017340">
    <property type="entry name" value="U1_snRNP-C"/>
</dbReference>
<dbReference type="PANTHER" id="PTHR31148">
    <property type="entry name" value="U1 SMALL NUCLEAR RIBONUCLEOPROTEIN C"/>
    <property type="match status" value="1"/>
</dbReference>
<dbReference type="OrthoDB" id="76567at2759"/>
<gene>
    <name evidence="10" type="ORF">J8A68_005138</name>
</gene>
<feature type="domain" description="Matrin-type" evidence="9">
    <location>
        <begin position="4"/>
        <end position="36"/>
    </location>
</feature>
<evidence type="ECO:0000313" key="11">
    <source>
        <dbReference type="Proteomes" id="UP000694255"/>
    </source>
</evidence>
<keyword evidence="4" id="KW-0862">Zinc</keyword>
<dbReference type="EMBL" id="JAGSYN010000221">
    <property type="protein sequence ID" value="KAG7661346.1"/>
    <property type="molecule type" value="Genomic_DNA"/>
</dbReference>
<protein>
    <recommendedName>
        <fullName evidence="9">Matrin-type domain-containing protein</fullName>
    </recommendedName>
</protein>
<evidence type="ECO:0000256" key="2">
    <source>
        <dbReference type="ARBA" id="ARBA00022723"/>
    </source>
</evidence>
<keyword evidence="5" id="KW-0694">RNA-binding</keyword>
<feature type="region of interest" description="Disordered" evidence="8">
    <location>
        <begin position="87"/>
        <end position="125"/>
    </location>
</feature>
<keyword evidence="11" id="KW-1185">Reference proteome</keyword>
<dbReference type="GO" id="GO:0000395">
    <property type="term" value="P:mRNA 5'-splice site recognition"/>
    <property type="evidence" value="ECO:0007669"/>
    <property type="project" value="InterPro"/>
</dbReference>
<keyword evidence="2" id="KW-0479">Metal-binding</keyword>
<reference evidence="10 11" key="1">
    <citation type="journal article" date="2021" name="DNA Res.">
        <title>Genome analysis of Candida subhashii reveals its hybrid nature and dual mitochondrial genome conformations.</title>
        <authorList>
            <person name="Mixao V."/>
            <person name="Hegedusova E."/>
            <person name="Saus E."/>
            <person name="Pryszcz L.P."/>
            <person name="Cillingova A."/>
            <person name="Nosek J."/>
            <person name="Gabaldon T."/>
        </authorList>
    </citation>
    <scope>NUCLEOTIDE SEQUENCE [LARGE SCALE GENOMIC DNA]</scope>
    <source>
        <strain evidence="10 11">CBS 10753</strain>
    </source>
</reference>
<dbReference type="InterPro" id="IPR013085">
    <property type="entry name" value="U1-CZ_Znf_C2H2"/>
</dbReference>
<comment type="caution">
    <text evidence="10">The sequence shown here is derived from an EMBL/GenBank/DDBJ whole genome shotgun (WGS) entry which is preliminary data.</text>
</comment>
<dbReference type="GO" id="GO:0005685">
    <property type="term" value="C:U1 snRNP"/>
    <property type="evidence" value="ECO:0007669"/>
    <property type="project" value="InterPro"/>
</dbReference>
<dbReference type="Pfam" id="PF06220">
    <property type="entry name" value="zf-U1"/>
    <property type="match status" value="1"/>
</dbReference>
<evidence type="ECO:0000259" key="9">
    <source>
        <dbReference type="PROSITE" id="PS50171"/>
    </source>
</evidence>
<dbReference type="PIRSF" id="PIRSF037969">
    <property type="entry name" value="U1_snRNP-C"/>
    <property type="match status" value="1"/>
</dbReference>
<evidence type="ECO:0000256" key="3">
    <source>
        <dbReference type="ARBA" id="ARBA00022771"/>
    </source>
</evidence>
<name>A0A8J5QHM9_9ASCO</name>
<keyword evidence="3" id="KW-0863">Zinc-finger</keyword>
<dbReference type="RefSeq" id="XP_049261579.1">
    <property type="nucleotide sequence ID" value="XM_049409171.1"/>
</dbReference>
<dbReference type="GeneID" id="73471938"/>
<dbReference type="InterPro" id="IPR003604">
    <property type="entry name" value="Matrin/U1-like-C_Znf_C2H2"/>
</dbReference>
<dbReference type="GO" id="GO:0008270">
    <property type="term" value="F:zinc ion binding"/>
    <property type="evidence" value="ECO:0007669"/>
    <property type="project" value="UniProtKB-KW"/>
</dbReference>
<proteinExistence type="predicted"/>
<dbReference type="PANTHER" id="PTHR31148:SF1">
    <property type="entry name" value="U1 SMALL NUCLEAR RIBONUCLEOPROTEIN C"/>
    <property type="match status" value="1"/>
</dbReference>
<dbReference type="PROSITE" id="PS50171">
    <property type="entry name" value="ZF_MATRIN"/>
    <property type="match status" value="1"/>
</dbReference>
<evidence type="ECO:0000313" key="10">
    <source>
        <dbReference type="EMBL" id="KAG7661346.1"/>
    </source>
</evidence>
<organism evidence="10 11">
    <name type="scientific">[Candida] subhashii</name>
    <dbReference type="NCBI Taxonomy" id="561895"/>
    <lineage>
        <taxon>Eukaryota</taxon>
        <taxon>Fungi</taxon>
        <taxon>Dikarya</taxon>
        <taxon>Ascomycota</taxon>
        <taxon>Saccharomycotina</taxon>
        <taxon>Pichiomycetes</taxon>
        <taxon>Debaryomycetaceae</taxon>
        <taxon>Spathaspora</taxon>
    </lineage>
</organism>
<dbReference type="SMART" id="SM00451">
    <property type="entry name" value="ZnF_U1"/>
    <property type="match status" value="1"/>
</dbReference>